<dbReference type="PANTHER" id="PTHR10491:SF4">
    <property type="entry name" value="METHIONINE ADENOSYLTRANSFERASE 2 SUBUNIT BETA"/>
    <property type="match status" value="1"/>
</dbReference>
<dbReference type="Pfam" id="PF04321">
    <property type="entry name" value="RmlD_sub_bind"/>
    <property type="match status" value="1"/>
</dbReference>
<dbReference type="InterPro" id="IPR036291">
    <property type="entry name" value="NAD(P)-bd_dom_sf"/>
</dbReference>
<evidence type="ECO:0000256" key="2">
    <source>
        <dbReference type="RuleBase" id="RU364082"/>
    </source>
</evidence>
<evidence type="ECO:0000313" key="4">
    <source>
        <dbReference type="EMBL" id="GAY76243.1"/>
    </source>
</evidence>
<dbReference type="CDD" id="cd05254">
    <property type="entry name" value="dTDP_HR_like_SDR_e"/>
    <property type="match status" value="1"/>
</dbReference>
<feature type="domain" description="RmlD-like substrate binding" evidence="3">
    <location>
        <begin position="4"/>
        <end position="281"/>
    </location>
</feature>
<name>A0A4Y1ZBE3_9BACL</name>
<dbReference type="Gene3D" id="3.40.50.720">
    <property type="entry name" value="NAD(P)-binding Rossmann-like Domain"/>
    <property type="match status" value="1"/>
</dbReference>
<dbReference type="Proteomes" id="UP000319716">
    <property type="component" value="Unassembled WGS sequence"/>
</dbReference>
<dbReference type="AlphaFoldDB" id="A0A4Y1ZBE3"/>
<dbReference type="RefSeq" id="WP_139691868.1">
    <property type="nucleotide sequence ID" value="NZ_BEXB01000012.1"/>
</dbReference>
<dbReference type="GO" id="GO:0019305">
    <property type="term" value="P:dTDP-rhamnose biosynthetic process"/>
    <property type="evidence" value="ECO:0007669"/>
    <property type="project" value="UniProtKB-UniPathway"/>
</dbReference>
<accession>A0A4Y1ZBE3</accession>
<dbReference type="NCBIfam" id="TIGR01214">
    <property type="entry name" value="rmlD"/>
    <property type="match status" value="1"/>
</dbReference>
<dbReference type="EMBL" id="BEXB01000012">
    <property type="protein sequence ID" value="GAY76243.1"/>
    <property type="molecule type" value="Genomic_DNA"/>
</dbReference>
<gene>
    <name evidence="4" type="ORF">NBRC111894_1797</name>
</gene>
<dbReference type="FunFam" id="3.40.50.720:FF:000159">
    <property type="entry name" value="dTDP-4-dehydrorhamnose reductase"/>
    <property type="match status" value="1"/>
</dbReference>
<dbReference type="GO" id="GO:0005829">
    <property type="term" value="C:cytosol"/>
    <property type="evidence" value="ECO:0007669"/>
    <property type="project" value="TreeGrafter"/>
</dbReference>
<evidence type="ECO:0000259" key="3">
    <source>
        <dbReference type="Pfam" id="PF04321"/>
    </source>
</evidence>
<keyword evidence="2" id="KW-0521">NADP</keyword>
<evidence type="ECO:0000256" key="1">
    <source>
        <dbReference type="ARBA" id="ARBA00010944"/>
    </source>
</evidence>
<dbReference type="PANTHER" id="PTHR10491">
    <property type="entry name" value="DTDP-4-DEHYDRORHAMNOSE REDUCTASE"/>
    <property type="match status" value="1"/>
</dbReference>
<dbReference type="InterPro" id="IPR005913">
    <property type="entry name" value="dTDP_dehydrorham_reduct"/>
</dbReference>
<proteinExistence type="inferred from homology"/>
<dbReference type="InterPro" id="IPR029903">
    <property type="entry name" value="RmlD-like-bd"/>
</dbReference>
<dbReference type="GO" id="GO:0008831">
    <property type="term" value="F:dTDP-4-dehydrorhamnose reductase activity"/>
    <property type="evidence" value="ECO:0007669"/>
    <property type="project" value="UniProtKB-EC"/>
</dbReference>
<dbReference type="EC" id="1.1.1.133" evidence="2"/>
<comment type="caution">
    <text evidence="4">The sequence shown here is derived from an EMBL/GenBank/DDBJ whole genome shotgun (WGS) entry which is preliminary data.</text>
</comment>
<protein>
    <recommendedName>
        <fullName evidence="2">dTDP-4-dehydrorhamnose reductase</fullName>
        <ecNumber evidence="2">1.1.1.133</ecNumber>
    </recommendedName>
</protein>
<evidence type="ECO:0000313" key="5">
    <source>
        <dbReference type="Proteomes" id="UP000319716"/>
    </source>
</evidence>
<comment type="function">
    <text evidence="2">Catalyzes the reduction of dTDP-6-deoxy-L-lyxo-4-hexulose to yield dTDP-L-rhamnose.</text>
</comment>
<comment type="similarity">
    <text evidence="1 2">Belongs to the dTDP-4-dehydrorhamnose reductase family.</text>
</comment>
<dbReference type="UniPathway" id="UPA00124"/>
<keyword evidence="2 4" id="KW-0560">Oxidoreductase</keyword>
<dbReference type="SUPFAM" id="SSF51735">
    <property type="entry name" value="NAD(P)-binding Rossmann-fold domains"/>
    <property type="match status" value="1"/>
</dbReference>
<sequence>MSSKVLVTGGHGQLGTELTLLLKDKGFEAYGLGHKELDITDLEHVRSVFREIKPDVVCHTAAYTAVDKAETDRDGAFLVNAYGTRNVAIAAEEIGAKLVYVSTDYVFNGEKEGAYSEFDFPSPLGVYGQSKYAGEQFVRDFHSKFFIARTSWVYGQYGGNFVKTMLKLAETHDQLKVVNDQHGCPTYTKDLAEKIIELFQTDKYGVYHLSNSGSCTWYEFAKSIFEMKGLDVTVNPCTTEEFPRPAKRPKNSEFEHMALRLNGFEDIREWKKALFNFIEKIK</sequence>
<comment type="pathway">
    <text evidence="2">Carbohydrate biosynthesis; dTDP-L-rhamnose biosynthesis.</text>
</comment>
<organism evidence="4 5">
    <name type="scientific">Sporolactobacillus inulinus</name>
    <dbReference type="NCBI Taxonomy" id="2078"/>
    <lineage>
        <taxon>Bacteria</taxon>
        <taxon>Bacillati</taxon>
        <taxon>Bacillota</taxon>
        <taxon>Bacilli</taxon>
        <taxon>Bacillales</taxon>
        <taxon>Sporolactobacillaceae</taxon>
        <taxon>Sporolactobacillus</taxon>
    </lineage>
</organism>
<reference evidence="4 5" key="1">
    <citation type="submission" date="2017-11" db="EMBL/GenBank/DDBJ databases">
        <title>Draft Genome Sequence of Sporolactobacillus inulinus NBRC 111894 Isolated from Koso, a Japanese Sugar-Vegetable Fermented Beverage.</title>
        <authorList>
            <person name="Chiou T.Y."/>
            <person name="Oshima K."/>
            <person name="Suda W."/>
            <person name="Hattori M."/>
            <person name="Takahashi T."/>
        </authorList>
    </citation>
    <scope>NUCLEOTIDE SEQUENCE [LARGE SCALE GENOMIC DNA]</scope>
    <source>
        <strain evidence="4 5">NBRC111894</strain>
    </source>
</reference>
<dbReference type="Gene3D" id="3.90.25.10">
    <property type="entry name" value="UDP-galactose 4-epimerase, domain 1"/>
    <property type="match status" value="1"/>
</dbReference>